<dbReference type="AlphaFoldDB" id="A0A0J8G5Z2"/>
<comment type="caution">
    <text evidence="2">The sequence shown here is derived from an EMBL/GenBank/DDBJ whole genome shotgun (WGS) entry which is preliminary data.</text>
</comment>
<keyword evidence="1" id="KW-0472">Membrane</keyword>
<protein>
    <submittedName>
        <fullName evidence="2">Bacteriophage holin</fullName>
    </submittedName>
</protein>
<reference evidence="2 3" key="1">
    <citation type="submission" date="2015-06" db="EMBL/GenBank/DDBJ databases">
        <title>Draft genome sequence of the purine-degrading Clostridium cylindrosporum HC-1 (DSM 605).</title>
        <authorList>
            <person name="Poehlein A."/>
            <person name="Schiel-Bengelsdorf B."/>
            <person name="Bengelsdorf F."/>
            <person name="Daniel R."/>
            <person name="Duerre P."/>
        </authorList>
    </citation>
    <scope>NUCLEOTIDE SEQUENCE [LARGE SCALE GENOMIC DNA]</scope>
    <source>
        <strain evidence="2 3">DSM 605</strain>
    </source>
</reference>
<gene>
    <name evidence="2" type="ORF">CLCY_7c00730</name>
</gene>
<accession>A0A0J8G5Z2</accession>
<keyword evidence="1" id="KW-0812">Transmembrane</keyword>
<dbReference type="RefSeq" id="WP_048569409.1">
    <property type="nucleotide sequence ID" value="NZ_LFVU01000003.1"/>
</dbReference>
<evidence type="ECO:0000313" key="3">
    <source>
        <dbReference type="Proteomes" id="UP000036756"/>
    </source>
</evidence>
<keyword evidence="1" id="KW-1133">Transmembrane helix</keyword>
<dbReference type="Proteomes" id="UP000036756">
    <property type="component" value="Unassembled WGS sequence"/>
</dbReference>
<dbReference type="STRING" id="1121307.CLCY_7c00730"/>
<evidence type="ECO:0000256" key="1">
    <source>
        <dbReference type="SAM" id="Phobius"/>
    </source>
</evidence>
<feature type="transmembrane region" description="Helical" evidence="1">
    <location>
        <begin position="12"/>
        <end position="30"/>
    </location>
</feature>
<evidence type="ECO:0000313" key="2">
    <source>
        <dbReference type="EMBL" id="KMT23026.1"/>
    </source>
</evidence>
<sequence>MKEFLKRVKNPGTIVTIVSAAVLILTTLGIKVDNEQVMVIVKAICSIGIALGVLNNPTDEGIYNPFSIRKDEINK</sequence>
<keyword evidence="3" id="KW-1185">Reference proteome</keyword>
<proteinExistence type="predicted"/>
<dbReference type="PATRIC" id="fig|1121307.3.peg.2355"/>
<organism evidence="2 3">
    <name type="scientific">Clostridium cylindrosporum DSM 605</name>
    <dbReference type="NCBI Taxonomy" id="1121307"/>
    <lineage>
        <taxon>Bacteria</taxon>
        <taxon>Bacillati</taxon>
        <taxon>Bacillota</taxon>
        <taxon>Clostridia</taxon>
        <taxon>Eubacteriales</taxon>
        <taxon>Clostridiaceae</taxon>
        <taxon>Clostridium</taxon>
    </lineage>
</organism>
<dbReference type="EMBL" id="LFVU01000003">
    <property type="protein sequence ID" value="KMT23026.1"/>
    <property type="molecule type" value="Genomic_DNA"/>
</dbReference>
<name>A0A0J8G5Z2_CLOCY</name>